<dbReference type="eggNOG" id="KOG1339">
    <property type="taxonomic scope" value="Eukaryota"/>
</dbReference>
<keyword evidence="3" id="KW-1185">Reference proteome</keyword>
<feature type="domain" description="Xylanase inhibitor C-terminal" evidence="1">
    <location>
        <begin position="4"/>
        <end position="100"/>
    </location>
</feature>
<dbReference type="PANTHER" id="PTHR47965:SF33">
    <property type="entry name" value="PEPTIDASE A1 DOMAIN-CONTAINING PROTEIN"/>
    <property type="match status" value="1"/>
</dbReference>
<evidence type="ECO:0000313" key="3">
    <source>
        <dbReference type="Proteomes" id="UP000032141"/>
    </source>
</evidence>
<dbReference type="InterPro" id="IPR001461">
    <property type="entry name" value="Aspartic_peptidase_A1"/>
</dbReference>
<dbReference type="InterPro" id="IPR021109">
    <property type="entry name" value="Peptidase_aspartic_dom_sf"/>
</dbReference>
<sequence>MSEIPRLAPFKHCFQEGSSMRINEELMNVTSVEIGLPGNGREVKWTFHGKNTVVRVLETVICLAFVDGGEKPKESMVIGTHQLQDYILNFDMSTTRLAFSDSLLLHNFSCSA</sequence>
<dbReference type="InterPro" id="IPR032799">
    <property type="entry name" value="TAXi_C"/>
</dbReference>
<dbReference type="HOGENOM" id="CLU_170682_1_0_1"/>
<evidence type="ECO:0000259" key="1">
    <source>
        <dbReference type="Pfam" id="PF14541"/>
    </source>
</evidence>
<dbReference type="EnsemblPlants" id="Bo9g154130.1">
    <property type="protein sequence ID" value="Bo9g154130.1"/>
    <property type="gene ID" value="Bo9g154130"/>
</dbReference>
<name>A0A0D3EE57_BRAOL</name>
<dbReference type="GO" id="GO:0004190">
    <property type="term" value="F:aspartic-type endopeptidase activity"/>
    <property type="evidence" value="ECO:0007669"/>
    <property type="project" value="InterPro"/>
</dbReference>
<protein>
    <recommendedName>
        <fullName evidence="1">Xylanase inhibitor C-terminal domain-containing protein</fullName>
    </recommendedName>
</protein>
<dbReference type="Gramene" id="Bo9g154130.1">
    <property type="protein sequence ID" value="Bo9g154130.1"/>
    <property type="gene ID" value="Bo9g154130"/>
</dbReference>
<reference evidence="2 3" key="1">
    <citation type="journal article" date="2014" name="Genome Biol.">
        <title>Transcriptome and methylome profiling reveals relics of genome dominance in the mesopolyploid Brassica oleracea.</title>
        <authorList>
            <person name="Parkin I.A."/>
            <person name="Koh C."/>
            <person name="Tang H."/>
            <person name="Robinson S.J."/>
            <person name="Kagale S."/>
            <person name="Clarke W.E."/>
            <person name="Town C.D."/>
            <person name="Nixon J."/>
            <person name="Krishnakumar V."/>
            <person name="Bidwell S.L."/>
            <person name="Denoeud F."/>
            <person name="Belcram H."/>
            <person name="Links M.G."/>
            <person name="Just J."/>
            <person name="Clarke C."/>
            <person name="Bender T."/>
            <person name="Huebert T."/>
            <person name="Mason A.S."/>
            <person name="Pires J.C."/>
            <person name="Barker G."/>
            <person name="Moore J."/>
            <person name="Walley P.G."/>
            <person name="Manoli S."/>
            <person name="Batley J."/>
            <person name="Edwards D."/>
            <person name="Nelson M.N."/>
            <person name="Wang X."/>
            <person name="Paterson A.H."/>
            <person name="King G."/>
            <person name="Bancroft I."/>
            <person name="Chalhoub B."/>
            <person name="Sharpe A.G."/>
        </authorList>
    </citation>
    <scope>NUCLEOTIDE SEQUENCE</scope>
    <source>
        <strain evidence="2 3">cv. TO1000</strain>
    </source>
</reference>
<proteinExistence type="predicted"/>
<dbReference type="Gene3D" id="2.40.70.10">
    <property type="entry name" value="Acid Proteases"/>
    <property type="match status" value="1"/>
</dbReference>
<dbReference type="SUPFAM" id="SSF50630">
    <property type="entry name" value="Acid proteases"/>
    <property type="match status" value="1"/>
</dbReference>
<organism evidence="2 3">
    <name type="scientific">Brassica oleracea var. oleracea</name>
    <dbReference type="NCBI Taxonomy" id="109376"/>
    <lineage>
        <taxon>Eukaryota</taxon>
        <taxon>Viridiplantae</taxon>
        <taxon>Streptophyta</taxon>
        <taxon>Embryophyta</taxon>
        <taxon>Tracheophyta</taxon>
        <taxon>Spermatophyta</taxon>
        <taxon>Magnoliopsida</taxon>
        <taxon>eudicotyledons</taxon>
        <taxon>Gunneridae</taxon>
        <taxon>Pentapetalae</taxon>
        <taxon>rosids</taxon>
        <taxon>malvids</taxon>
        <taxon>Brassicales</taxon>
        <taxon>Brassicaceae</taxon>
        <taxon>Brassiceae</taxon>
        <taxon>Brassica</taxon>
    </lineage>
</organism>
<accession>A0A0D3EE57</accession>
<dbReference type="Pfam" id="PF14541">
    <property type="entry name" value="TAXi_C"/>
    <property type="match status" value="1"/>
</dbReference>
<dbReference type="Proteomes" id="UP000032141">
    <property type="component" value="Chromosome C9"/>
</dbReference>
<dbReference type="STRING" id="109376.A0A0D3EE57"/>
<reference evidence="2" key="2">
    <citation type="submission" date="2015-03" db="UniProtKB">
        <authorList>
            <consortium name="EnsemblPlants"/>
        </authorList>
    </citation>
    <scope>IDENTIFICATION</scope>
</reference>
<evidence type="ECO:0000313" key="2">
    <source>
        <dbReference type="EnsemblPlants" id="Bo9g154130.1"/>
    </source>
</evidence>
<dbReference type="GO" id="GO:0006508">
    <property type="term" value="P:proteolysis"/>
    <property type="evidence" value="ECO:0007669"/>
    <property type="project" value="InterPro"/>
</dbReference>
<dbReference type="AlphaFoldDB" id="A0A0D3EE57"/>
<dbReference type="PANTHER" id="PTHR47965">
    <property type="entry name" value="ASPARTYL PROTEASE-RELATED"/>
    <property type="match status" value="1"/>
</dbReference>